<dbReference type="InterPro" id="IPR009851">
    <property type="entry name" value="Mod_r"/>
</dbReference>
<evidence type="ECO:0000256" key="4">
    <source>
        <dbReference type="ARBA" id="ARBA00022753"/>
    </source>
</evidence>
<protein>
    <recommendedName>
        <fullName evidence="7">VPS37 C-terminal domain-containing protein</fullName>
    </recommendedName>
</protein>
<sequence length="191" mass="21985">MSSDLSTQLLYDFPELAHLSREDLEDLLSDHTYFQAVFHSLPRVKAIFQAQAELGMANEAIAKNNLTLQDSLYALRSETKEAFDESKALEARWKELEKEQKDVYQRFTPQFLLMRLRHATTAQDDASEALASTFVQQQRPIPSGVSSGTGTPSGRDIEDFVKEFKDLRKTYHKRVIWGDRWANGQVVWRDD</sequence>
<dbReference type="GO" id="GO:0043162">
    <property type="term" value="P:ubiquitin-dependent protein catabolic process via the multivesicular body sorting pathway"/>
    <property type="evidence" value="ECO:0007669"/>
    <property type="project" value="UniProtKB-ARBA"/>
</dbReference>
<gene>
    <name evidence="8" type="ORF">EV421DRAFT_1818124</name>
</gene>
<evidence type="ECO:0000256" key="5">
    <source>
        <dbReference type="ARBA" id="ARBA00022927"/>
    </source>
</evidence>
<dbReference type="Proteomes" id="UP001175226">
    <property type="component" value="Unassembled WGS sequence"/>
</dbReference>
<organism evidence="8 9">
    <name type="scientific">Armillaria borealis</name>
    <dbReference type="NCBI Taxonomy" id="47425"/>
    <lineage>
        <taxon>Eukaryota</taxon>
        <taxon>Fungi</taxon>
        <taxon>Dikarya</taxon>
        <taxon>Basidiomycota</taxon>
        <taxon>Agaricomycotina</taxon>
        <taxon>Agaricomycetes</taxon>
        <taxon>Agaricomycetidae</taxon>
        <taxon>Agaricales</taxon>
        <taxon>Marasmiineae</taxon>
        <taxon>Physalacriaceae</taxon>
        <taxon>Armillaria</taxon>
    </lineage>
</organism>
<dbReference type="Pfam" id="PF07200">
    <property type="entry name" value="Mod_r"/>
    <property type="match status" value="1"/>
</dbReference>
<dbReference type="InterPro" id="IPR037202">
    <property type="entry name" value="ESCRT_assembly_dom"/>
</dbReference>
<dbReference type="InterPro" id="IPR029012">
    <property type="entry name" value="Helix_hairpin_bin_sf"/>
</dbReference>
<dbReference type="GO" id="GO:0006612">
    <property type="term" value="P:protein targeting to membrane"/>
    <property type="evidence" value="ECO:0007669"/>
    <property type="project" value="TreeGrafter"/>
</dbReference>
<comment type="subcellular location">
    <subcellularLocation>
        <location evidence="1">Endosome</location>
    </subcellularLocation>
</comment>
<reference evidence="8" key="1">
    <citation type="submission" date="2023-06" db="EMBL/GenBank/DDBJ databases">
        <authorList>
            <consortium name="Lawrence Berkeley National Laboratory"/>
            <person name="Ahrendt S."/>
            <person name="Sahu N."/>
            <person name="Indic B."/>
            <person name="Wong-Bajracharya J."/>
            <person name="Merenyi Z."/>
            <person name="Ke H.-M."/>
            <person name="Monk M."/>
            <person name="Kocsube S."/>
            <person name="Drula E."/>
            <person name="Lipzen A."/>
            <person name="Balint B."/>
            <person name="Henrissat B."/>
            <person name="Andreopoulos B."/>
            <person name="Martin F.M."/>
            <person name="Harder C.B."/>
            <person name="Rigling D."/>
            <person name="Ford K.L."/>
            <person name="Foster G.D."/>
            <person name="Pangilinan J."/>
            <person name="Papanicolaou A."/>
            <person name="Barry K."/>
            <person name="LaButti K."/>
            <person name="Viragh M."/>
            <person name="Koriabine M."/>
            <person name="Yan M."/>
            <person name="Riley R."/>
            <person name="Champramary S."/>
            <person name="Plett K.L."/>
            <person name="Tsai I.J."/>
            <person name="Slot J."/>
            <person name="Sipos G."/>
            <person name="Plett J."/>
            <person name="Nagy L.G."/>
            <person name="Grigoriev I.V."/>
        </authorList>
    </citation>
    <scope>NUCLEOTIDE SEQUENCE</scope>
    <source>
        <strain evidence="8">FPL87.14</strain>
    </source>
</reference>
<keyword evidence="3 6" id="KW-0813">Transport</keyword>
<dbReference type="Gene3D" id="1.10.287.660">
    <property type="entry name" value="Helix hairpin bin"/>
    <property type="match status" value="1"/>
</dbReference>
<dbReference type="PANTHER" id="PTHR13678">
    <property type="entry name" value="VACUOLAR PROTEIN SORTING-ASSOCIATED PROTEIN 37"/>
    <property type="match status" value="1"/>
</dbReference>
<dbReference type="EMBL" id="JAUEPT010000036">
    <property type="protein sequence ID" value="KAK0439745.1"/>
    <property type="molecule type" value="Genomic_DNA"/>
</dbReference>
<evidence type="ECO:0000259" key="7">
    <source>
        <dbReference type="PROSITE" id="PS51314"/>
    </source>
</evidence>
<dbReference type="SUPFAM" id="SSF140111">
    <property type="entry name" value="Endosomal sorting complex assembly domain"/>
    <property type="match status" value="1"/>
</dbReference>
<comment type="caution">
    <text evidence="8">The sequence shown here is derived from an EMBL/GenBank/DDBJ whole genome shotgun (WGS) entry which is preliminary data.</text>
</comment>
<comment type="similarity">
    <text evidence="2">Belongs to the VPS37 family.</text>
</comment>
<dbReference type="AlphaFoldDB" id="A0AA39MNB8"/>
<dbReference type="GO" id="GO:0006623">
    <property type="term" value="P:protein targeting to vacuole"/>
    <property type="evidence" value="ECO:0007669"/>
    <property type="project" value="TreeGrafter"/>
</dbReference>
<keyword evidence="5 6" id="KW-0653">Protein transport</keyword>
<keyword evidence="9" id="KW-1185">Reference proteome</keyword>
<keyword evidence="4" id="KW-0967">Endosome</keyword>
<evidence type="ECO:0000256" key="6">
    <source>
        <dbReference type="PROSITE-ProRule" id="PRU00646"/>
    </source>
</evidence>
<proteinExistence type="inferred from homology"/>
<evidence type="ECO:0000313" key="8">
    <source>
        <dbReference type="EMBL" id="KAK0439745.1"/>
    </source>
</evidence>
<evidence type="ECO:0000256" key="2">
    <source>
        <dbReference type="ARBA" id="ARBA00007617"/>
    </source>
</evidence>
<evidence type="ECO:0000256" key="1">
    <source>
        <dbReference type="ARBA" id="ARBA00004177"/>
    </source>
</evidence>
<feature type="domain" description="VPS37 C-terminal" evidence="7">
    <location>
        <begin position="90"/>
        <end position="191"/>
    </location>
</feature>
<dbReference type="GO" id="GO:0000813">
    <property type="term" value="C:ESCRT I complex"/>
    <property type="evidence" value="ECO:0007669"/>
    <property type="project" value="UniProtKB-ARBA"/>
</dbReference>
<name>A0AA39MNB8_9AGAR</name>
<evidence type="ECO:0000256" key="3">
    <source>
        <dbReference type="ARBA" id="ARBA00022448"/>
    </source>
</evidence>
<dbReference type="PROSITE" id="PS51314">
    <property type="entry name" value="VPS37_C"/>
    <property type="match status" value="1"/>
</dbReference>
<evidence type="ECO:0000313" key="9">
    <source>
        <dbReference type="Proteomes" id="UP001175226"/>
    </source>
</evidence>
<dbReference type="PANTHER" id="PTHR13678:SF2">
    <property type="entry name" value="VACUOLAR PROTEIN SORTING-ASSOCIATED PROTEIN 37A"/>
    <property type="match status" value="1"/>
</dbReference>
<accession>A0AA39MNB8</accession>